<dbReference type="AlphaFoldDB" id="A0A7E4V922"/>
<name>A0A7E4V922_PANRE</name>
<accession>A0A7E4V922</accession>
<dbReference type="WBParaSite" id="Pan_g18010.t1">
    <property type="protein sequence ID" value="Pan_g18010.t1"/>
    <property type="gene ID" value="Pan_g18010"/>
</dbReference>
<dbReference type="Proteomes" id="UP000492821">
    <property type="component" value="Unassembled WGS sequence"/>
</dbReference>
<proteinExistence type="predicted"/>
<dbReference type="SUPFAM" id="SSF46458">
    <property type="entry name" value="Globin-like"/>
    <property type="match status" value="1"/>
</dbReference>
<evidence type="ECO:0000313" key="2">
    <source>
        <dbReference type="WBParaSite" id="Pan_g18010.t1"/>
    </source>
</evidence>
<dbReference type="GO" id="GO:0019825">
    <property type="term" value="F:oxygen binding"/>
    <property type="evidence" value="ECO:0007669"/>
    <property type="project" value="InterPro"/>
</dbReference>
<protein>
    <submittedName>
        <fullName evidence="2">GLOBIN domain-containing protein</fullName>
    </submittedName>
</protein>
<dbReference type="GO" id="GO:0020037">
    <property type="term" value="F:heme binding"/>
    <property type="evidence" value="ECO:0007669"/>
    <property type="project" value="InterPro"/>
</dbReference>
<reference evidence="2" key="2">
    <citation type="submission" date="2020-10" db="UniProtKB">
        <authorList>
            <consortium name="WormBaseParasite"/>
        </authorList>
    </citation>
    <scope>IDENTIFICATION</scope>
</reference>
<sequence>MAKMINTELLQDHARQYKLSKATAVEYHKQLFQLHPELAEPYNAEDLDPESLQRSQKFIIQGMSELQNFFALPTAFGDDRKWRNALVAFKEQYGDIGLSLEEFHKVTGAFLAAMNKNAGGVSNEQKKNWEELLTVAYESMKKYGWF</sequence>
<dbReference type="Gene3D" id="1.10.490.10">
    <property type="entry name" value="Globins"/>
    <property type="match status" value="1"/>
</dbReference>
<organism evidence="1 2">
    <name type="scientific">Panagrellus redivivus</name>
    <name type="common">Microworm</name>
    <dbReference type="NCBI Taxonomy" id="6233"/>
    <lineage>
        <taxon>Eukaryota</taxon>
        <taxon>Metazoa</taxon>
        <taxon>Ecdysozoa</taxon>
        <taxon>Nematoda</taxon>
        <taxon>Chromadorea</taxon>
        <taxon>Rhabditida</taxon>
        <taxon>Tylenchina</taxon>
        <taxon>Panagrolaimomorpha</taxon>
        <taxon>Panagrolaimoidea</taxon>
        <taxon>Panagrolaimidae</taxon>
        <taxon>Panagrellus</taxon>
    </lineage>
</organism>
<dbReference type="InterPro" id="IPR009050">
    <property type="entry name" value="Globin-like_sf"/>
</dbReference>
<dbReference type="InterPro" id="IPR012292">
    <property type="entry name" value="Globin/Proto"/>
</dbReference>
<evidence type="ECO:0000313" key="1">
    <source>
        <dbReference type="Proteomes" id="UP000492821"/>
    </source>
</evidence>
<keyword evidence="1" id="KW-1185">Reference proteome</keyword>
<reference evidence="1" key="1">
    <citation type="journal article" date="2013" name="Genetics">
        <title>The draft genome and transcriptome of Panagrellus redivivus are shaped by the harsh demands of a free-living lifestyle.</title>
        <authorList>
            <person name="Srinivasan J."/>
            <person name="Dillman A.R."/>
            <person name="Macchietto M.G."/>
            <person name="Heikkinen L."/>
            <person name="Lakso M."/>
            <person name="Fracchia K.M."/>
            <person name="Antoshechkin I."/>
            <person name="Mortazavi A."/>
            <person name="Wong G."/>
            <person name="Sternberg P.W."/>
        </authorList>
    </citation>
    <scope>NUCLEOTIDE SEQUENCE [LARGE SCALE GENOMIC DNA]</scope>
    <source>
        <strain evidence="1">MT8872</strain>
    </source>
</reference>